<dbReference type="InterPro" id="IPR043785">
    <property type="entry name" value="DUF5727"/>
</dbReference>
<proteinExistence type="predicted"/>
<evidence type="ECO:0000259" key="1">
    <source>
        <dbReference type="Pfam" id="PF18997"/>
    </source>
</evidence>
<evidence type="ECO:0000313" key="2">
    <source>
        <dbReference type="EMBL" id="JAP61868.1"/>
    </source>
</evidence>
<accession>A0A0V0J7Z9</accession>
<dbReference type="Pfam" id="PF18997">
    <property type="entry name" value="DUF5727"/>
    <property type="match status" value="1"/>
</dbReference>
<dbReference type="AlphaFoldDB" id="A0A0V0J7Z9"/>
<name>A0A0V0J7Z9_SCHSO</name>
<protein>
    <recommendedName>
        <fullName evidence="1">DUF5727 domain-containing protein</fullName>
    </recommendedName>
</protein>
<sequence>MWWLPFLYLFGIKRYEAPVLWGSSVVTASHGPSPMLRYETESKMIYWLDEEMLEIINGACFVKNVEVGRPCSVTSINPGYVTEIKISSVTNRKRLTLWKMSTLFAPDCVFPKPSIGEALPEVSLPLSRFMKGLNDVNITFAALIDPNSYFLLIQNDDRKICVWDQRGLLEGKQEFCQLTFRNNNREAWFNGIFQKEDKSRNIYSWWIKFPYYISVSVDWMQAGNAPEDKICSKKYKSG</sequence>
<reference evidence="2" key="1">
    <citation type="submission" date="2016-01" db="EMBL/GenBank/DDBJ databases">
        <title>Reference transcriptome for the parasite Schistocephalus solidus: insights into the molecular evolution of parasitism.</title>
        <authorList>
            <person name="Hebert F.O."/>
            <person name="Grambauer S."/>
            <person name="Barber I."/>
            <person name="Landry C.R."/>
            <person name="Aubin-Horth N."/>
        </authorList>
    </citation>
    <scope>NUCLEOTIDE SEQUENCE</scope>
</reference>
<dbReference type="EMBL" id="GEEE01001357">
    <property type="protein sequence ID" value="JAP61868.1"/>
    <property type="molecule type" value="Transcribed_RNA"/>
</dbReference>
<organism evidence="2">
    <name type="scientific">Schistocephalus solidus</name>
    <name type="common">Tapeworm</name>
    <dbReference type="NCBI Taxonomy" id="70667"/>
    <lineage>
        <taxon>Eukaryota</taxon>
        <taxon>Metazoa</taxon>
        <taxon>Spiralia</taxon>
        <taxon>Lophotrochozoa</taxon>
        <taxon>Platyhelminthes</taxon>
        <taxon>Cestoda</taxon>
        <taxon>Eucestoda</taxon>
        <taxon>Diphyllobothriidea</taxon>
        <taxon>Diphyllobothriidae</taxon>
        <taxon>Schistocephalus</taxon>
    </lineage>
</organism>
<gene>
    <name evidence="2" type="ORF">TR155805</name>
</gene>
<feature type="domain" description="DUF5727" evidence="1">
    <location>
        <begin position="53"/>
        <end position="234"/>
    </location>
</feature>